<accession>A0ABZ2M6C3</accession>
<name>A0ABZ2M6C3_9BACT</name>
<protein>
    <recommendedName>
        <fullName evidence="4">Transmembrane protein</fullName>
    </recommendedName>
</protein>
<dbReference type="EMBL" id="CP089984">
    <property type="protein sequence ID" value="WXB17772.1"/>
    <property type="molecule type" value="Genomic_DNA"/>
</dbReference>
<evidence type="ECO:0000256" key="1">
    <source>
        <dbReference type="SAM" id="Phobius"/>
    </source>
</evidence>
<feature type="transmembrane region" description="Helical" evidence="1">
    <location>
        <begin position="18"/>
        <end position="36"/>
    </location>
</feature>
<keyword evidence="1" id="KW-0472">Membrane</keyword>
<evidence type="ECO:0000313" key="3">
    <source>
        <dbReference type="Proteomes" id="UP001370348"/>
    </source>
</evidence>
<dbReference type="RefSeq" id="WP_394827413.1">
    <property type="nucleotide sequence ID" value="NZ_CP089984.1"/>
</dbReference>
<gene>
    <name evidence="2" type="ORF">LZC94_10965</name>
</gene>
<evidence type="ECO:0000313" key="2">
    <source>
        <dbReference type="EMBL" id="WXB17772.1"/>
    </source>
</evidence>
<keyword evidence="1" id="KW-1133">Transmembrane helix</keyword>
<proteinExistence type="predicted"/>
<evidence type="ECO:0008006" key="4">
    <source>
        <dbReference type="Google" id="ProtNLM"/>
    </source>
</evidence>
<sequence>MAQYVDRSFAKMVAYKRIVTGTLGLVGGVVLSVVAFMEGRSLSPLFVLGILVFMGGGGWALRDGLRLRRQLAS</sequence>
<dbReference type="Proteomes" id="UP001370348">
    <property type="component" value="Chromosome"/>
</dbReference>
<keyword evidence="1" id="KW-0812">Transmembrane</keyword>
<feature type="transmembrane region" description="Helical" evidence="1">
    <location>
        <begin position="42"/>
        <end position="61"/>
    </location>
</feature>
<reference evidence="2 3" key="1">
    <citation type="submission" date="2021-12" db="EMBL/GenBank/DDBJ databases">
        <title>Discovery of the Pendulisporaceae a myxobacterial family with distinct sporulation behavior and unique specialized metabolism.</title>
        <authorList>
            <person name="Garcia R."/>
            <person name="Popoff A."/>
            <person name="Bader C.D."/>
            <person name="Loehr J."/>
            <person name="Walesch S."/>
            <person name="Walt C."/>
            <person name="Boldt J."/>
            <person name="Bunk B."/>
            <person name="Haeckl F.J.F.P.J."/>
            <person name="Gunesch A.P."/>
            <person name="Birkelbach J."/>
            <person name="Nuebel U."/>
            <person name="Pietschmann T."/>
            <person name="Bach T."/>
            <person name="Mueller R."/>
        </authorList>
    </citation>
    <scope>NUCLEOTIDE SEQUENCE [LARGE SCALE GENOMIC DNA]</scope>
    <source>
        <strain evidence="2 3">MSr11954</strain>
    </source>
</reference>
<keyword evidence="3" id="KW-1185">Reference proteome</keyword>
<organism evidence="2 3">
    <name type="scientific">Pendulispora albinea</name>
    <dbReference type="NCBI Taxonomy" id="2741071"/>
    <lineage>
        <taxon>Bacteria</taxon>
        <taxon>Pseudomonadati</taxon>
        <taxon>Myxococcota</taxon>
        <taxon>Myxococcia</taxon>
        <taxon>Myxococcales</taxon>
        <taxon>Sorangiineae</taxon>
        <taxon>Pendulisporaceae</taxon>
        <taxon>Pendulispora</taxon>
    </lineage>
</organism>